<keyword evidence="2" id="KW-1185">Reference proteome</keyword>
<evidence type="ECO:0000313" key="1">
    <source>
        <dbReference type="EMBL" id="GBO31023.1"/>
    </source>
</evidence>
<protein>
    <submittedName>
        <fullName evidence="1">Uncharacterized protein</fullName>
    </submittedName>
</protein>
<proteinExistence type="predicted"/>
<reference evidence="1 2" key="1">
    <citation type="journal article" date="2019" name="Sci. Rep.">
        <title>Orb-weaving spider Araneus ventricosus genome elucidates the spidroin gene catalogue.</title>
        <authorList>
            <person name="Kono N."/>
            <person name="Nakamura H."/>
            <person name="Ohtoshi R."/>
            <person name="Moran D.A.P."/>
            <person name="Shinohara A."/>
            <person name="Yoshida Y."/>
            <person name="Fujiwara M."/>
            <person name="Mori M."/>
            <person name="Tomita M."/>
            <person name="Arakawa K."/>
        </authorList>
    </citation>
    <scope>NUCLEOTIDE SEQUENCE [LARGE SCALE GENOMIC DNA]</scope>
</reference>
<feature type="non-terminal residue" evidence="1">
    <location>
        <position position="124"/>
    </location>
</feature>
<evidence type="ECO:0000313" key="2">
    <source>
        <dbReference type="Proteomes" id="UP000499080"/>
    </source>
</evidence>
<sequence>MTTGNCLSLTQQASGLQALVGSLLAVGSVPLAELALGSRIVHSPHPFLPMSSLTKTGGANRAFTYVPDSSLVFAHGFAYQNAMCCIFVDHQGNKFVKHTLDSRANRLEVGIQEKCKFILISFQI</sequence>
<accession>A0A4Y2W001</accession>
<dbReference type="Proteomes" id="UP000499080">
    <property type="component" value="Unassembled WGS sequence"/>
</dbReference>
<comment type="caution">
    <text evidence="1">The sequence shown here is derived from an EMBL/GenBank/DDBJ whole genome shotgun (WGS) entry which is preliminary data.</text>
</comment>
<dbReference type="AlphaFoldDB" id="A0A4Y2W001"/>
<dbReference type="EMBL" id="BGPR01054247">
    <property type="protein sequence ID" value="GBO31023.1"/>
    <property type="molecule type" value="Genomic_DNA"/>
</dbReference>
<organism evidence="1 2">
    <name type="scientific">Araneus ventricosus</name>
    <name type="common">Orbweaver spider</name>
    <name type="synonym">Epeira ventricosa</name>
    <dbReference type="NCBI Taxonomy" id="182803"/>
    <lineage>
        <taxon>Eukaryota</taxon>
        <taxon>Metazoa</taxon>
        <taxon>Ecdysozoa</taxon>
        <taxon>Arthropoda</taxon>
        <taxon>Chelicerata</taxon>
        <taxon>Arachnida</taxon>
        <taxon>Araneae</taxon>
        <taxon>Araneomorphae</taxon>
        <taxon>Entelegynae</taxon>
        <taxon>Araneoidea</taxon>
        <taxon>Araneidae</taxon>
        <taxon>Araneus</taxon>
    </lineage>
</organism>
<name>A0A4Y2W001_ARAVE</name>
<gene>
    <name evidence="1" type="ORF">AVEN_17975_1</name>
</gene>